<protein>
    <submittedName>
        <fullName evidence="4">EF-hand domain-containing protein</fullName>
    </submittedName>
</protein>
<dbReference type="Proteomes" id="UP000641454">
    <property type="component" value="Unassembled WGS sequence"/>
</dbReference>
<dbReference type="Gene3D" id="1.10.238.10">
    <property type="entry name" value="EF-hand"/>
    <property type="match status" value="1"/>
</dbReference>
<sequence>MKNKITYTAFAILATITFSYAQPPQGQEGRKQPTPAELIKELDTDKDGQLSKTEVKGPLKDDFSKIDTDKDGYITLEELKKAPKPKAKKQRD</sequence>
<dbReference type="GO" id="GO:0005509">
    <property type="term" value="F:calcium ion binding"/>
    <property type="evidence" value="ECO:0007669"/>
    <property type="project" value="InterPro"/>
</dbReference>
<comment type="caution">
    <text evidence="4">The sequence shown here is derived from an EMBL/GenBank/DDBJ whole genome shotgun (WGS) entry which is preliminary data.</text>
</comment>
<feature type="region of interest" description="Disordered" evidence="1">
    <location>
        <begin position="41"/>
        <end position="62"/>
    </location>
</feature>
<accession>A0A923N017</accession>
<proteinExistence type="predicted"/>
<organism evidence="4 5">
    <name type="scientific">Flavobacterium muglaense</name>
    <dbReference type="NCBI Taxonomy" id="2764716"/>
    <lineage>
        <taxon>Bacteria</taxon>
        <taxon>Pseudomonadati</taxon>
        <taxon>Bacteroidota</taxon>
        <taxon>Flavobacteriia</taxon>
        <taxon>Flavobacteriales</taxon>
        <taxon>Flavobacteriaceae</taxon>
        <taxon>Flavobacterium</taxon>
    </lineage>
</organism>
<dbReference type="AlphaFoldDB" id="A0A923N017"/>
<evidence type="ECO:0000313" key="5">
    <source>
        <dbReference type="Proteomes" id="UP000641454"/>
    </source>
</evidence>
<dbReference type="InterPro" id="IPR018247">
    <property type="entry name" value="EF_Hand_1_Ca_BS"/>
</dbReference>
<evidence type="ECO:0000256" key="1">
    <source>
        <dbReference type="SAM" id="MobiDB-lite"/>
    </source>
</evidence>
<keyword evidence="5" id="KW-1185">Reference proteome</keyword>
<gene>
    <name evidence="4" type="ORF">H8R25_10475</name>
</gene>
<dbReference type="Pfam" id="PF13202">
    <property type="entry name" value="EF-hand_5"/>
    <property type="match status" value="2"/>
</dbReference>
<dbReference type="RefSeq" id="WP_187018744.1">
    <property type="nucleotide sequence ID" value="NZ_JACRUK010000023.1"/>
</dbReference>
<name>A0A923N017_9FLAO</name>
<feature type="chain" id="PRO_5037059094" evidence="2">
    <location>
        <begin position="22"/>
        <end position="92"/>
    </location>
</feature>
<reference evidence="4 5" key="1">
    <citation type="submission" date="2020-08" db="EMBL/GenBank/DDBJ databases">
        <title>Description of novel Flavobacterium F-392 isolate.</title>
        <authorList>
            <person name="Saticioglu I.B."/>
            <person name="Duman M."/>
            <person name="Altun S."/>
        </authorList>
    </citation>
    <scope>NUCLEOTIDE SEQUENCE [LARGE SCALE GENOMIC DNA]</scope>
    <source>
        <strain evidence="4 5">F-392</strain>
    </source>
</reference>
<evidence type="ECO:0000259" key="3">
    <source>
        <dbReference type="PROSITE" id="PS50222"/>
    </source>
</evidence>
<dbReference type="PROSITE" id="PS00018">
    <property type="entry name" value="EF_HAND_1"/>
    <property type="match status" value="1"/>
</dbReference>
<keyword evidence="2" id="KW-0732">Signal</keyword>
<feature type="domain" description="EF-hand" evidence="3">
    <location>
        <begin position="54"/>
        <end position="89"/>
    </location>
</feature>
<evidence type="ECO:0000256" key="2">
    <source>
        <dbReference type="SAM" id="SignalP"/>
    </source>
</evidence>
<dbReference type="SUPFAM" id="SSF47473">
    <property type="entry name" value="EF-hand"/>
    <property type="match status" value="1"/>
</dbReference>
<dbReference type="EMBL" id="JACRUL010000023">
    <property type="protein sequence ID" value="MBC5844861.1"/>
    <property type="molecule type" value="Genomic_DNA"/>
</dbReference>
<dbReference type="InterPro" id="IPR002048">
    <property type="entry name" value="EF_hand_dom"/>
</dbReference>
<feature type="signal peptide" evidence="2">
    <location>
        <begin position="1"/>
        <end position="21"/>
    </location>
</feature>
<dbReference type="PROSITE" id="PS50222">
    <property type="entry name" value="EF_HAND_2"/>
    <property type="match status" value="1"/>
</dbReference>
<dbReference type="InterPro" id="IPR011992">
    <property type="entry name" value="EF-hand-dom_pair"/>
</dbReference>
<evidence type="ECO:0000313" key="4">
    <source>
        <dbReference type="EMBL" id="MBC5844861.1"/>
    </source>
</evidence>